<evidence type="ECO:0000256" key="5">
    <source>
        <dbReference type="ARBA" id="ARBA00047422"/>
    </source>
</evidence>
<dbReference type="InterPro" id="IPR031303">
    <property type="entry name" value="C5_meth_CS"/>
</dbReference>
<name>A0A1H3JG14_9GAMM</name>
<dbReference type="Gene3D" id="3.40.50.150">
    <property type="entry name" value="Vaccinia Virus protein VP39"/>
    <property type="match status" value="1"/>
</dbReference>
<dbReference type="GO" id="GO:0009307">
    <property type="term" value="P:DNA restriction-modification system"/>
    <property type="evidence" value="ECO:0007669"/>
    <property type="project" value="UniProtKB-KW"/>
</dbReference>
<keyword evidence="10" id="KW-1185">Reference proteome</keyword>
<evidence type="ECO:0000313" key="10">
    <source>
        <dbReference type="Proteomes" id="UP000199035"/>
    </source>
</evidence>
<dbReference type="EC" id="2.1.1.37" evidence="8"/>
<organism evidence="9 10">
    <name type="scientific">Acinetobacter kyonggiensis</name>
    <dbReference type="NCBI Taxonomy" id="595670"/>
    <lineage>
        <taxon>Bacteria</taxon>
        <taxon>Pseudomonadati</taxon>
        <taxon>Pseudomonadota</taxon>
        <taxon>Gammaproteobacteria</taxon>
        <taxon>Moraxellales</taxon>
        <taxon>Moraxellaceae</taxon>
        <taxon>Acinetobacter</taxon>
    </lineage>
</organism>
<comment type="catalytic activity">
    <reaction evidence="5 8">
        <text>a 2'-deoxycytidine in DNA + S-adenosyl-L-methionine = a 5-methyl-2'-deoxycytidine in DNA + S-adenosyl-L-homocysteine + H(+)</text>
        <dbReference type="Rhea" id="RHEA:13681"/>
        <dbReference type="Rhea" id="RHEA-COMP:11369"/>
        <dbReference type="Rhea" id="RHEA-COMP:11370"/>
        <dbReference type="ChEBI" id="CHEBI:15378"/>
        <dbReference type="ChEBI" id="CHEBI:57856"/>
        <dbReference type="ChEBI" id="CHEBI:59789"/>
        <dbReference type="ChEBI" id="CHEBI:85452"/>
        <dbReference type="ChEBI" id="CHEBI:85454"/>
        <dbReference type="EC" id="2.1.1.37"/>
    </reaction>
</comment>
<dbReference type="InterPro" id="IPR029063">
    <property type="entry name" value="SAM-dependent_MTases_sf"/>
</dbReference>
<keyword evidence="4" id="KW-0680">Restriction system</keyword>
<keyword evidence="2 6" id="KW-0808">Transferase</keyword>
<dbReference type="SUPFAM" id="SSF53335">
    <property type="entry name" value="S-adenosyl-L-methionine-dependent methyltransferases"/>
    <property type="match status" value="1"/>
</dbReference>
<dbReference type="PROSITE" id="PS51679">
    <property type="entry name" value="SAM_MT_C5"/>
    <property type="match status" value="1"/>
</dbReference>
<protein>
    <recommendedName>
        <fullName evidence="8">Cytosine-specific methyltransferase</fullName>
        <ecNumber evidence="8">2.1.1.37</ecNumber>
    </recommendedName>
</protein>
<evidence type="ECO:0000256" key="4">
    <source>
        <dbReference type="ARBA" id="ARBA00022747"/>
    </source>
</evidence>
<dbReference type="Gene3D" id="3.90.120.10">
    <property type="entry name" value="DNA Methylase, subunit A, domain 2"/>
    <property type="match status" value="1"/>
</dbReference>
<dbReference type="PROSITE" id="PS00094">
    <property type="entry name" value="C5_MTASE_1"/>
    <property type="match status" value="1"/>
</dbReference>
<dbReference type="InterPro" id="IPR050390">
    <property type="entry name" value="C5-Methyltransferase"/>
</dbReference>
<dbReference type="GO" id="GO:0044027">
    <property type="term" value="P:negative regulation of gene expression via chromosomal CpG island methylation"/>
    <property type="evidence" value="ECO:0007669"/>
    <property type="project" value="TreeGrafter"/>
</dbReference>
<accession>A0A1H3JG14</accession>
<evidence type="ECO:0000256" key="7">
    <source>
        <dbReference type="RuleBase" id="RU000416"/>
    </source>
</evidence>
<dbReference type="InterPro" id="IPR018117">
    <property type="entry name" value="C5_DNA_meth_AS"/>
</dbReference>
<dbReference type="Proteomes" id="UP000199035">
    <property type="component" value="Unassembled WGS sequence"/>
</dbReference>
<dbReference type="PANTHER" id="PTHR10629:SF52">
    <property type="entry name" value="DNA (CYTOSINE-5)-METHYLTRANSFERASE 1"/>
    <property type="match status" value="1"/>
</dbReference>
<dbReference type="EMBL" id="FNPK01000009">
    <property type="protein sequence ID" value="SDY38842.1"/>
    <property type="molecule type" value="Genomic_DNA"/>
</dbReference>
<feature type="active site" evidence="6">
    <location>
        <position position="119"/>
    </location>
</feature>
<dbReference type="AlphaFoldDB" id="A0A1H3JG14"/>
<evidence type="ECO:0000313" key="9">
    <source>
        <dbReference type="EMBL" id="SDY38842.1"/>
    </source>
</evidence>
<keyword evidence="3 6" id="KW-0949">S-adenosyl-L-methionine</keyword>
<dbReference type="GO" id="GO:0032259">
    <property type="term" value="P:methylation"/>
    <property type="evidence" value="ECO:0007669"/>
    <property type="project" value="UniProtKB-KW"/>
</dbReference>
<evidence type="ECO:0000256" key="8">
    <source>
        <dbReference type="RuleBase" id="RU000417"/>
    </source>
</evidence>
<dbReference type="InterPro" id="IPR001525">
    <property type="entry name" value="C5_MeTfrase"/>
</dbReference>
<evidence type="ECO:0000256" key="3">
    <source>
        <dbReference type="ARBA" id="ARBA00022691"/>
    </source>
</evidence>
<dbReference type="NCBIfam" id="TIGR00675">
    <property type="entry name" value="dcm"/>
    <property type="match status" value="1"/>
</dbReference>
<dbReference type="RefSeq" id="WP_092689799.1">
    <property type="nucleotide sequence ID" value="NZ_FNPK01000009.1"/>
</dbReference>
<dbReference type="PROSITE" id="PS00095">
    <property type="entry name" value="C5_MTASE_2"/>
    <property type="match status" value="1"/>
</dbReference>
<keyword evidence="1 6" id="KW-0489">Methyltransferase</keyword>
<gene>
    <name evidence="9" type="ORF">SAMN05421643_10946</name>
</gene>
<evidence type="ECO:0000256" key="2">
    <source>
        <dbReference type="ARBA" id="ARBA00022679"/>
    </source>
</evidence>
<dbReference type="GO" id="GO:0003677">
    <property type="term" value="F:DNA binding"/>
    <property type="evidence" value="ECO:0007669"/>
    <property type="project" value="TreeGrafter"/>
</dbReference>
<comment type="similarity">
    <text evidence="6 7">Belongs to the class I-like SAM-binding methyltransferase superfamily. C5-methyltransferase family.</text>
</comment>
<dbReference type="GO" id="GO:0003886">
    <property type="term" value="F:DNA (cytosine-5-)-methyltransferase activity"/>
    <property type="evidence" value="ECO:0007669"/>
    <property type="project" value="UniProtKB-EC"/>
</dbReference>
<sequence length="417" mass="47685">MANYKFLDLFAGAGGLSEGFIQAGFDPIAHVEADAAACATLKTRQAFHWLKKNNQLQTYVEYLQGKINREEFWRSVPKNVLDSVINEYIGHERLDLIFDKVDQYLNGNKLDLVVGGPPCQAYSIIGRARGNMKNDPRNHLYVYYAKFLERYKPKYFVFENVLGLFSAKDPNGDLYFDKVKALFNSIGYAVEYKVLTAKDHGILQNRKRIILIGKKGIRNKDFYPNLPLWNADATVWDLLSGLPKIKAGEGTSLPCSVANEVHPWLEKANIKTDLPVTWHQARPNTQQDLEIYRIVVDVWNNNKKRLNYNDLPDRLKSHKVSKSFTDRFKVVSGDLTSAHTVVAHMAKDGHHYIHPDINQNRSLTPREAARLQTFPDDYFFESQSGKPSRTSAYKQIGNAVPVFLAYQIAKQLKRNFK</sequence>
<reference evidence="10" key="1">
    <citation type="submission" date="2016-10" db="EMBL/GenBank/DDBJ databases">
        <authorList>
            <person name="Varghese N."/>
            <person name="Submissions S."/>
        </authorList>
    </citation>
    <scope>NUCLEOTIDE SEQUENCE [LARGE SCALE GENOMIC DNA]</scope>
    <source>
        <strain evidence="10">ANC 5109</strain>
    </source>
</reference>
<evidence type="ECO:0000256" key="1">
    <source>
        <dbReference type="ARBA" id="ARBA00022603"/>
    </source>
</evidence>
<dbReference type="STRING" id="595670.SAMN05421643_10946"/>
<dbReference type="PRINTS" id="PR00105">
    <property type="entry name" value="C5METTRFRASE"/>
</dbReference>
<proteinExistence type="inferred from homology"/>
<evidence type="ECO:0000256" key="6">
    <source>
        <dbReference type="PROSITE-ProRule" id="PRU01016"/>
    </source>
</evidence>
<dbReference type="Pfam" id="PF00145">
    <property type="entry name" value="DNA_methylase"/>
    <property type="match status" value="2"/>
</dbReference>
<dbReference type="PANTHER" id="PTHR10629">
    <property type="entry name" value="CYTOSINE-SPECIFIC METHYLTRANSFERASE"/>
    <property type="match status" value="1"/>
</dbReference>